<gene>
    <name evidence="2" type="ORF">Fmac_001185</name>
</gene>
<evidence type="ECO:0000313" key="2">
    <source>
        <dbReference type="EMBL" id="KAL2347185.1"/>
    </source>
</evidence>
<sequence length="479" mass="53752">MQHLLLALFAAMAASHDHVSLKLVVNKETNKVLFAEAGKDFVDILFSFLTLPLGTITRLLEKDSNIGPLKFGCLNSLYHSVEDLKMGPQTRKELLLKPRNSSEDYCNTLELNVDDTVPTKYFLCDDKYGRNSCQCLSPIMNVMCRCSNILSHSYTLTHSCNGFVKADVTFVITDNLIVIPNTVDYITSFGLFHKLGIKCASSMKEMTLNVTKEKVLDLLKCSLSSKSCLTNFLLEKKPILQMSRFLYCSIENSGNIQIDLKLFIRKSDGKLLFAQGGKDFADMLLSYLTFPLGGVVRKFGGACHLGSIDGLYKSVADLDENIYFNSKEAKNRLINPHLLPLFNVTNQILPMLEPGVLRYYSVKWIGRKNIFYLQFSNQSETYDFGGKQMTLVYPESTTEGFGKIREIYVAMDDLVLESFSAISSLNLFNRLNTPLDDLKEKVVSIGFKECLSILKASFTSTSALSDGLAHLLKEVKEEK</sequence>
<organism evidence="2 3">
    <name type="scientific">Flemingia macrophylla</name>
    <dbReference type="NCBI Taxonomy" id="520843"/>
    <lineage>
        <taxon>Eukaryota</taxon>
        <taxon>Viridiplantae</taxon>
        <taxon>Streptophyta</taxon>
        <taxon>Embryophyta</taxon>
        <taxon>Tracheophyta</taxon>
        <taxon>Spermatophyta</taxon>
        <taxon>Magnoliopsida</taxon>
        <taxon>eudicotyledons</taxon>
        <taxon>Gunneridae</taxon>
        <taxon>Pentapetalae</taxon>
        <taxon>rosids</taxon>
        <taxon>fabids</taxon>
        <taxon>Fabales</taxon>
        <taxon>Fabaceae</taxon>
        <taxon>Papilionoideae</taxon>
        <taxon>50 kb inversion clade</taxon>
        <taxon>NPAAA clade</taxon>
        <taxon>indigoferoid/millettioid clade</taxon>
        <taxon>Phaseoleae</taxon>
        <taxon>Flemingia</taxon>
    </lineage>
</organism>
<dbReference type="InterPro" id="IPR007750">
    <property type="entry name" value="DUF674"/>
</dbReference>
<dbReference type="EMBL" id="JBGMDY010000001">
    <property type="protein sequence ID" value="KAL2347185.1"/>
    <property type="molecule type" value="Genomic_DNA"/>
</dbReference>
<dbReference type="AlphaFoldDB" id="A0ABD1NGE3"/>
<feature type="signal peptide" evidence="1">
    <location>
        <begin position="1"/>
        <end position="15"/>
    </location>
</feature>
<accession>A0ABD1NGE3</accession>
<name>A0ABD1NGE3_9FABA</name>
<evidence type="ECO:0000313" key="3">
    <source>
        <dbReference type="Proteomes" id="UP001603857"/>
    </source>
</evidence>
<feature type="chain" id="PRO_5044807054" description="DUF674 family protein" evidence="1">
    <location>
        <begin position="16"/>
        <end position="479"/>
    </location>
</feature>
<evidence type="ECO:0000256" key="1">
    <source>
        <dbReference type="SAM" id="SignalP"/>
    </source>
</evidence>
<dbReference type="Pfam" id="PF05056">
    <property type="entry name" value="DUF674"/>
    <property type="match status" value="1"/>
</dbReference>
<dbReference type="PANTHER" id="PTHR33103:SF43">
    <property type="entry name" value="DUF674 FAMILY PROTEIN"/>
    <property type="match status" value="1"/>
</dbReference>
<dbReference type="PANTHER" id="PTHR33103">
    <property type="entry name" value="OS01G0153900 PROTEIN"/>
    <property type="match status" value="1"/>
</dbReference>
<protein>
    <recommendedName>
        <fullName evidence="4">DUF674 family protein</fullName>
    </recommendedName>
</protein>
<keyword evidence="1" id="KW-0732">Signal</keyword>
<comment type="caution">
    <text evidence="2">The sequence shown here is derived from an EMBL/GenBank/DDBJ whole genome shotgun (WGS) entry which is preliminary data.</text>
</comment>
<reference evidence="2 3" key="1">
    <citation type="submission" date="2024-08" db="EMBL/GenBank/DDBJ databases">
        <title>Insights into the chromosomal genome structure of Flemingia macrophylla.</title>
        <authorList>
            <person name="Ding Y."/>
            <person name="Zhao Y."/>
            <person name="Bi W."/>
            <person name="Wu M."/>
            <person name="Zhao G."/>
            <person name="Gong Y."/>
            <person name="Li W."/>
            <person name="Zhang P."/>
        </authorList>
    </citation>
    <scope>NUCLEOTIDE SEQUENCE [LARGE SCALE GENOMIC DNA]</scope>
    <source>
        <strain evidence="2">DYQJB</strain>
        <tissue evidence="2">Leaf</tissue>
    </source>
</reference>
<proteinExistence type="predicted"/>
<evidence type="ECO:0008006" key="4">
    <source>
        <dbReference type="Google" id="ProtNLM"/>
    </source>
</evidence>
<keyword evidence="3" id="KW-1185">Reference proteome</keyword>
<dbReference type="Proteomes" id="UP001603857">
    <property type="component" value="Unassembled WGS sequence"/>
</dbReference>